<keyword evidence="3" id="KW-0175">Coiled coil</keyword>
<dbReference type="PANTHER" id="PTHR14490">
    <property type="entry name" value="ZINC FINGER, ZZ TYPE"/>
    <property type="match status" value="1"/>
</dbReference>
<protein>
    <recommendedName>
        <fullName evidence="2">Protein KRI1 homolog</fullName>
    </recommendedName>
</protein>
<dbReference type="EMBL" id="CAJNYU010000114">
    <property type="protein sequence ID" value="CAF3329718.1"/>
    <property type="molecule type" value="Genomic_DNA"/>
</dbReference>
<accession>A0A817UDB2</accession>
<evidence type="ECO:0000256" key="2">
    <source>
        <dbReference type="ARBA" id="ARBA00017294"/>
    </source>
</evidence>
<feature type="compositionally biased region" description="Polar residues" evidence="4">
    <location>
        <begin position="431"/>
        <end position="442"/>
    </location>
</feature>
<evidence type="ECO:0000256" key="1">
    <source>
        <dbReference type="ARBA" id="ARBA00007473"/>
    </source>
</evidence>
<dbReference type="InterPro" id="IPR024626">
    <property type="entry name" value="Kri1-like_C"/>
</dbReference>
<feature type="region of interest" description="Disordered" evidence="4">
    <location>
        <begin position="388"/>
        <end position="462"/>
    </location>
</feature>
<dbReference type="Proteomes" id="UP000663869">
    <property type="component" value="Unassembled WGS sequence"/>
</dbReference>
<reference evidence="6" key="1">
    <citation type="submission" date="2021-02" db="EMBL/GenBank/DDBJ databases">
        <authorList>
            <person name="Nowell W R."/>
        </authorList>
    </citation>
    <scope>NUCLEOTIDE SEQUENCE</scope>
</reference>
<evidence type="ECO:0000256" key="4">
    <source>
        <dbReference type="SAM" id="MobiDB-lite"/>
    </source>
</evidence>
<evidence type="ECO:0000313" key="6">
    <source>
        <dbReference type="EMBL" id="CAF3329718.1"/>
    </source>
</evidence>
<feature type="domain" description="Kri1-like C-terminal" evidence="5">
    <location>
        <begin position="466"/>
        <end position="553"/>
    </location>
</feature>
<proteinExistence type="inferred from homology"/>
<dbReference type="AlphaFoldDB" id="A0A817UDB2"/>
<feature type="compositionally biased region" description="Acidic residues" evidence="4">
    <location>
        <begin position="400"/>
        <end position="419"/>
    </location>
</feature>
<feature type="compositionally biased region" description="Polar residues" evidence="4">
    <location>
        <begin position="82"/>
        <end position="97"/>
    </location>
</feature>
<gene>
    <name evidence="6" type="ORF">FME351_LOCUS2359</name>
</gene>
<name>A0A817UDB2_9BILA</name>
<dbReference type="GO" id="GO:0000447">
    <property type="term" value="P:endonucleolytic cleavage in ITS1 to separate SSU-rRNA from 5.8S rRNA and LSU-rRNA from tricistronic rRNA transcript (SSU-rRNA, 5.8S rRNA, LSU-rRNA)"/>
    <property type="evidence" value="ECO:0007669"/>
    <property type="project" value="TreeGrafter"/>
</dbReference>
<feature type="coiled-coil region" evidence="3">
    <location>
        <begin position="319"/>
        <end position="348"/>
    </location>
</feature>
<dbReference type="GO" id="GO:0030686">
    <property type="term" value="C:90S preribosome"/>
    <property type="evidence" value="ECO:0007669"/>
    <property type="project" value="TreeGrafter"/>
</dbReference>
<feature type="region of interest" description="Disordered" evidence="4">
    <location>
        <begin position="36"/>
        <end position="58"/>
    </location>
</feature>
<dbReference type="Pfam" id="PF05178">
    <property type="entry name" value="Kri1"/>
    <property type="match status" value="1"/>
</dbReference>
<sequence length="580" mass="69147">MFDDNDDDPVTLTVNKSYANKYQNWREKEEKQKLIARYGSDIEDSSDDESEDDNAEDWTDDVEKEFLRCYSILKKRDPKIYDSNTQFFNTPESSSANDSHETNKRKKEKKMTLKDAEIQYAFAEAMHKDDDHNDKHIQTNGKKSIIEEQEEIKKSIKSILPGTDDDDLFTRKLKTDEEKTKEEQDYIEWLKGQKNEITDSSIKSDLKYLHDYWNDPSLSERDRFLRDFILNKMHLQHADDDDDDDDDETRIPSYDEIVNPTAAGVVVADDDDDDEEFEKAEEFERKFNFRFQEPDTEFLKRYPRTIDDSVRRKDDRRKLKRAEKKQRKEFERKQKLEEIKRLKNLKKKEIFDKMKRLKTVAGDEDLPVNIDDLDADFDPKEYDRRMQQIFNDDYYQKGAEEEDVPEVSDEELQVENWDQTEDKEKAVPKPVQSSNQEEQGTKNSKKKSKLSQAISQSKPKFDPKEKSFEQYFDEYYKLDCEDFVGGMPVRFQYRQVEPNDFGLSVEEILAADDRELNSWCSLKKTSQYRSKDEELRDYHVYKNKAKNPEKKRKILASVYQEKNDNDERNSINLFDKSDFF</sequence>
<organism evidence="6 7">
    <name type="scientific">Rotaria socialis</name>
    <dbReference type="NCBI Taxonomy" id="392032"/>
    <lineage>
        <taxon>Eukaryota</taxon>
        <taxon>Metazoa</taxon>
        <taxon>Spiralia</taxon>
        <taxon>Gnathifera</taxon>
        <taxon>Rotifera</taxon>
        <taxon>Eurotatoria</taxon>
        <taxon>Bdelloidea</taxon>
        <taxon>Philodinida</taxon>
        <taxon>Philodinidae</taxon>
        <taxon>Rotaria</taxon>
    </lineage>
</organism>
<dbReference type="Pfam" id="PF12936">
    <property type="entry name" value="Kri1_C"/>
    <property type="match status" value="1"/>
</dbReference>
<comment type="caution">
    <text evidence="6">The sequence shown here is derived from an EMBL/GenBank/DDBJ whole genome shotgun (WGS) entry which is preliminary data.</text>
</comment>
<dbReference type="GO" id="GO:0005730">
    <property type="term" value="C:nucleolus"/>
    <property type="evidence" value="ECO:0007669"/>
    <property type="project" value="TreeGrafter"/>
</dbReference>
<evidence type="ECO:0000313" key="7">
    <source>
        <dbReference type="Proteomes" id="UP000663869"/>
    </source>
</evidence>
<comment type="similarity">
    <text evidence="1">Belongs to the KRI1 family.</text>
</comment>
<feature type="compositionally biased region" description="Acidic residues" evidence="4">
    <location>
        <begin position="41"/>
        <end position="58"/>
    </location>
</feature>
<dbReference type="InterPro" id="IPR018034">
    <property type="entry name" value="Kri1"/>
</dbReference>
<feature type="region of interest" description="Disordered" evidence="4">
    <location>
        <begin position="81"/>
        <end position="110"/>
    </location>
</feature>
<evidence type="ECO:0000256" key="3">
    <source>
        <dbReference type="SAM" id="Coils"/>
    </source>
</evidence>
<evidence type="ECO:0000259" key="5">
    <source>
        <dbReference type="Pfam" id="PF12936"/>
    </source>
</evidence>
<dbReference type="PANTHER" id="PTHR14490:SF5">
    <property type="entry name" value="PROTEIN KRI1 HOMOLOG"/>
    <property type="match status" value="1"/>
</dbReference>